<gene>
    <name evidence="2" type="ORF">ECRASSUSDP1_LOCUS12055</name>
</gene>
<evidence type="ECO:0000313" key="2">
    <source>
        <dbReference type="EMBL" id="CAI2370737.1"/>
    </source>
</evidence>
<keyword evidence="1" id="KW-0472">Membrane</keyword>
<proteinExistence type="predicted"/>
<evidence type="ECO:0000256" key="1">
    <source>
        <dbReference type="SAM" id="Phobius"/>
    </source>
</evidence>
<dbReference type="AlphaFoldDB" id="A0AAD1XG04"/>
<protein>
    <submittedName>
        <fullName evidence="2">Uncharacterized protein</fullName>
    </submittedName>
</protein>
<evidence type="ECO:0000313" key="3">
    <source>
        <dbReference type="Proteomes" id="UP001295684"/>
    </source>
</evidence>
<organism evidence="2 3">
    <name type="scientific">Euplotes crassus</name>
    <dbReference type="NCBI Taxonomy" id="5936"/>
    <lineage>
        <taxon>Eukaryota</taxon>
        <taxon>Sar</taxon>
        <taxon>Alveolata</taxon>
        <taxon>Ciliophora</taxon>
        <taxon>Intramacronucleata</taxon>
        <taxon>Spirotrichea</taxon>
        <taxon>Hypotrichia</taxon>
        <taxon>Euplotida</taxon>
        <taxon>Euplotidae</taxon>
        <taxon>Moneuplotes</taxon>
    </lineage>
</organism>
<keyword evidence="1" id="KW-1133">Transmembrane helix</keyword>
<sequence length="363" mass="41837">MEFACNQCQICCIGQEYCGTEQECQNSLFIDSPHRNLEPNNAARIAFVVLMALFMIGSIGSFVVICTIRYIKGQNRVKKNEILNRIMEIDKRRLEKKLKSGITIGIEVPKYIPCKTAAIRKEYVQDFTPEELEQFKSDILPEHHIKKVYRAKHNDESKLLNQEECHGFEIPNKNHSLFPNLSKNVIDDSAYLNYPSKAPEQLIYVHDFTDNKIPKMFRKILLGEIGINSCDSNSINDDMSEDNRSLLHKSKENIKKKKLKVVVKKKRKKNVKKRKKIPSPDLMLRSSKDIKGPAKKIIDLANSESLREETPPLMDKNNSIENDADYLMGSFTDSKERLSKADKMSKDDNQIHVFEELGEQDQE</sequence>
<accession>A0AAD1XG04</accession>
<keyword evidence="3" id="KW-1185">Reference proteome</keyword>
<dbReference type="EMBL" id="CAMPGE010011940">
    <property type="protein sequence ID" value="CAI2370737.1"/>
    <property type="molecule type" value="Genomic_DNA"/>
</dbReference>
<reference evidence="2" key="1">
    <citation type="submission" date="2023-07" db="EMBL/GenBank/DDBJ databases">
        <authorList>
            <consortium name="AG Swart"/>
            <person name="Singh M."/>
            <person name="Singh A."/>
            <person name="Seah K."/>
            <person name="Emmerich C."/>
        </authorList>
    </citation>
    <scope>NUCLEOTIDE SEQUENCE</scope>
    <source>
        <strain evidence="2">DP1</strain>
    </source>
</reference>
<feature type="transmembrane region" description="Helical" evidence="1">
    <location>
        <begin position="45"/>
        <end position="71"/>
    </location>
</feature>
<name>A0AAD1XG04_EUPCR</name>
<comment type="caution">
    <text evidence="2">The sequence shown here is derived from an EMBL/GenBank/DDBJ whole genome shotgun (WGS) entry which is preliminary data.</text>
</comment>
<keyword evidence="1" id="KW-0812">Transmembrane</keyword>
<dbReference type="Proteomes" id="UP001295684">
    <property type="component" value="Unassembled WGS sequence"/>
</dbReference>